<keyword evidence="18" id="KW-1185">Reference proteome</keyword>
<dbReference type="PROSITE" id="PS50893">
    <property type="entry name" value="ABC_TRANSPORTER_2"/>
    <property type="match status" value="1"/>
</dbReference>
<dbReference type="NCBIfam" id="TIGR04406">
    <property type="entry name" value="LPS_export_lptB"/>
    <property type="match status" value="1"/>
</dbReference>
<dbReference type="SUPFAM" id="SSF52540">
    <property type="entry name" value="P-loop containing nucleoside triphosphate hydrolases"/>
    <property type="match status" value="1"/>
</dbReference>
<dbReference type="GO" id="GO:0043190">
    <property type="term" value="C:ATP-binding cassette (ABC) transporter complex"/>
    <property type="evidence" value="ECO:0007669"/>
    <property type="project" value="InterPro"/>
</dbReference>
<dbReference type="OrthoDB" id="9804819at2"/>
<comment type="function">
    <text evidence="13">Part of the ABC transporter complex LptBFG involved in the translocation of lipopolysaccharide (LPS) from the inner membrane to the outer membrane. Probably responsible for energy coupling to the transport system.</text>
</comment>
<dbReference type="InterPro" id="IPR027417">
    <property type="entry name" value="P-loop_NTPase"/>
</dbReference>
<evidence type="ECO:0000256" key="8">
    <source>
        <dbReference type="ARBA" id="ARBA00022519"/>
    </source>
</evidence>
<evidence type="ECO:0000256" key="12">
    <source>
        <dbReference type="ARBA" id="ARBA00023136"/>
    </source>
</evidence>
<comment type="subunit">
    <text evidence="14">Component of the lipopolysaccharide transport and assembly complex. The LptBFG transporter is composed of two ATP-binding proteins (LptB) and two transmembrane proteins (LptF and LptG).</text>
</comment>
<dbReference type="RefSeq" id="WP_068671760.1">
    <property type="nucleotide sequence ID" value="NZ_LWLG01000021.1"/>
</dbReference>
<dbReference type="SMART" id="SM00382">
    <property type="entry name" value="AAA"/>
    <property type="match status" value="1"/>
</dbReference>
<dbReference type="Gene3D" id="3.40.50.300">
    <property type="entry name" value="P-loop containing nucleotide triphosphate hydrolases"/>
    <property type="match status" value="1"/>
</dbReference>
<dbReference type="InterPro" id="IPR003439">
    <property type="entry name" value="ABC_transporter-like_ATP-bd"/>
</dbReference>
<comment type="subcellular location">
    <subcellularLocation>
        <location evidence="2">Cell inner membrane</location>
        <topology evidence="2">Peripheral membrane protein</topology>
        <orientation evidence="2">Cytoplasmic side</orientation>
    </subcellularLocation>
    <subcellularLocation>
        <location evidence="1">Cytoplasm</location>
    </subcellularLocation>
</comment>
<evidence type="ECO:0000256" key="2">
    <source>
        <dbReference type="ARBA" id="ARBA00004515"/>
    </source>
</evidence>
<dbReference type="GO" id="GO:0005737">
    <property type="term" value="C:cytoplasm"/>
    <property type="evidence" value="ECO:0007669"/>
    <property type="project" value="UniProtKB-SubCell"/>
</dbReference>
<dbReference type="FunFam" id="3.40.50.300:FF:000151">
    <property type="entry name" value="Lipopolysaccharide ABC transporter ATP-binding protein"/>
    <property type="match status" value="1"/>
</dbReference>
<keyword evidence="11" id="KW-1278">Translocase</keyword>
<dbReference type="InterPro" id="IPR032823">
    <property type="entry name" value="BCA_ABC_TP_C"/>
</dbReference>
<comment type="similarity">
    <text evidence="3">Belongs to the ABC transporter superfamily. Outer membrane lipopolysaccharide export (TC 1.B.42) family.</text>
</comment>
<keyword evidence="7" id="KW-0963">Cytoplasm</keyword>
<protein>
    <recommendedName>
        <fullName evidence="4">Lipopolysaccharide export system ATP-binding protein LptB</fullName>
    </recommendedName>
</protein>
<dbReference type="GO" id="GO:0005524">
    <property type="term" value="F:ATP binding"/>
    <property type="evidence" value="ECO:0007669"/>
    <property type="project" value="UniProtKB-KW"/>
</dbReference>
<evidence type="ECO:0000259" key="16">
    <source>
        <dbReference type="PROSITE" id="PS50893"/>
    </source>
</evidence>
<dbReference type="STRING" id="999894.TDIS_2031"/>
<dbReference type="CDD" id="cd03218">
    <property type="entry name" value="ABC_YhbG"/>
    <property type="match status" value="1"/>
</dbReference>
<evidence type="ECO:0000256" key="6">
    <source>
        <dbReference type="ARBA" id="ARBA00022475"/>
    </source>
</evidence>
<keyword evidence="9" id="KW-0547">Nucleotide-binding</keyword>
<dbReference type="Pfam" id="PF00005">
    <property type="entry name" value="ABC_tran"/>
    <property type="match status" value="1"/>
</dbReference>
<dbReference type="AlphaFoldDB" id="A0A179D267"/>
<dbReference type="InterPro" id="IPR003593">
    <property type="entry name" value="AAA+_ATPase"/>
</dbReference>
<sequence>MSIPRTRLRAQRLRKKFKKREVVKGVDLEIQAGEIVGLLGPNGAGKTTTFYMIAGFLRPDDGQVLLEEQDITRLPVYQRARAGLVYLPQEPSIFRRLTVEENVRLVLEETGKSLKEAQEKLEELLSLLSVEHLRKQKGYSLSGGERRRVEIMRALATEPRFLLLDEPFAGIDPLAVADLKVTLKRLKEKGLGLLISDHNVRETLAVCDRAYIVAGGQIIASGPPEEIVRNERARTLYLGEDFTI</sequence>
<accession>A0A179D267</accession>
<proteinExistence type="inferred from homology"/>
<evidence type="ECO:0000256" key="13">
    <source>
        <dbReference type="ARBA" id="ARBA00024818"/>
    </source>
</evidence>
<keyword evidence="12" id="KW-0472">Membrane</keyword>
<dbReference type="EMBL" id="LWLG01000021">
    <property type="protein sequence ID" value="OAQ19901.1"/>
    <property type="molecule type" value="Genomic_DNA"/>
</dbReference>
<evidence type="ECO:0000256" key="7">
    <source>
        <dbReference type="ARBA" id="ARBA00022490"/>
    </source>
</evidence>
<evidence type="ECO:0000256" key="15">
    <source>
        <dbReference type="SAM" id="Coils"/>
    </source>
</evidence>
<evidence type="ECO:0000256" key="5">
    <source>
        <dbReference type="ARBA" id="ARBA00022448"/>
    </source>
</evidence>
<comment type="caution">
    <text evidence="17">The sequence shown here is derived from an EMBL/GenBank/DDBJ whole genome shotgun (WGS) entry which is preliminary data.</text>
</comment>
<dbReference type="GO" id="GO:0055085">
    <property type="term" value="P:transmembrane transport"/>
    <property type="evidence" value="ECO:0007669"/>
    <property type="project" value="InterPro"/>
</dbReference>
<dbReference type="GO" id="GO:0016887">
    <property type="term" value="F:ATP hydrolysis activity"/>
    <property type="evidence" value="ECO:0007669"/>
    <property type="project" value="InterPro"/>
</dbReference>
<gene>
    <name evidence="17" type="ORF">TDIS_2031</name>
</gene>
<name>A0A179D267_9BACT</name>
<organism evidence="17 18">
    <name type="scientific">Thermosulfurimonas dismutans</name>
    <dbReference type="NCBI Taxonomy" id="999894"/>
    <lineage>
        <taxon>Bacteria</taxon>
        <taxon>Pseudomonadati</taxon>
        <taxon>Thermodesulfobacteriota</taxon>
        <taxon>Thermodesulfobacteria</taxon>
        <taxon>Thermodesulfobacteriales</taxon>
        <taxon>Thermodesulfobacteriaceae</taxon>
        <taxon>Thermosulfurimonas</taxon>
    </lineage>
</organism>
<dbReference type="InterPro" id="IPR030921">
    <property type="entry name" value="LPS_export_LptB"/>
</dbReference>
<dbReference type="Pfam" id="PF12399">
    <property type="entry name" value="BCA_ABC_TP_C"/>
    <property type="match status" value="1"/>
</dbReference>
<dbReference type="PANTHER" id="PTHR45772:SF10">
    <property type="entry name" value="LIPOPOLYSACCHARIDE EXPORT SYSTEM ATP-BINDING PROTEIN LPTB"/>
    <property type="match status" value="1"/>
</dbReference>
<feature type="coiled-coil region" evidence="15">
    <location>
        <begin position="107"/>
        <end position="134"/>
    </location>
</feature>
<evidence type="ECO:0000256" key="4">
    <source>
        <dbReference type="ARBA" id="ARBA00017803"/>
    </source>
</evidence>
<feature type="domain" description="ABC transporter" evidence="16">
    <location>
        <begin position="8"/>
        <end position="240"/>
    </location>
</feature>
<evidence type="ECO:0000256" key="1">
    <source>
        <dbReference type="ARBA" id="ARBA00004496"/>
    </source>
</evidence>
<evidence type="ECO:0000256" key="10">
    <source>
        <dbReference type="ARBA" id="ARBA00022840"/>
    </source>
</evidence>
<dbReference type="InterPro" id="IPR051120">
    <property type="entry name" value="ABC_AA/LPS_Transport"/>
</dbReference>
<dbReference type="PANTHER" id="PTHR45772">
    <property type="entry name" value="CONSERVED COMPONENT OF ABC TRANSPORTER FOR NATURAL AMINO ACIDS-RELATED"/>
    <property type="match status" value="1"/>
</dbReference>
<keyword evidence="6" id="KW-1003">Cell membrane</keyword>
<evidence type="ECO:0000256" key="11">
    <source>
        <dbReference type="ARBA" id="ARBA00022967"/>
    </source>
</evidence>
<reference evidence="17 18" key="1">
    <citation type="submission" date="2016-04" db="EMBL/GenBank/DDBJ databases">
        <title>Genome analysis of Thermosulfurimonas dismutans, the first thermophilic sulfur-disproportionating bacterium of the phylum Thermodesulfobacteria.</title>
        <authorList>
            <person name="Mardanov A.V."/>
            <person name="Beletsky A.V."/>
            <person name="Kadnikov V.V."/>
            <person name="Slobodkin A.I."/>
            <person name="Ravin N.V."/>
        </authorList>
    </citation>
    <scope>NUCLEOTIDE SEQUENCE [LARGE SCALE GENOMIC DNA]</scope>
    <source>
        <strain evidence="17 18">S95</strain>
    </source>
</reference>
<keyword evidence="5" id="KW-0813">Transport</keyword>
<keyword evidence="8" id="KW-0997">Cell inner membrane</keyword>
<keyword evidence="10 17" id="KW-0067">ATP-binding</keyword>
<keyword evidence="15" id="KW-0175">Coiled coil</keyword>
<evidence type="ECO:0000256" key="3">
    <source>
        <dbReference type="ARBA" id="ARBA00010865"/>
    </source>
</evidence>
<evidence type="ECO:0000313" key="18">
    <source>
        <dbReference type="Proteomes" id="UP000078390"/>
    </source>
</evidence>
<dbReference type="PATRIC" id="fig|999894.6.peg.2028"/>
<evidence type="ECO:0000256" key="14">
    <source>
        <dbReference type="ARBA" id="ARBA00026081"/>
    </source>
</evidence>
<evidence type="ECO:0000313" key="17">
    <source>
        <dbReference type="EMBL" id="OAQ19901.1"/>
    </source>
</evidence>
<dbReference type="Proteomes" id="UP000078390">
    <property type="component" value="Unassembled WGS sequence"/>
</dbReference>
<evidence type="ECO:0000256" key="9">
    <source>
        <dbReference type="ARBA" id="ARBA00022741"/>
    </source>
</evidence>